<keyword evidence="2" id="KW-0472">Membrane</keyword>
<evidence type="ECO:0000256" key="2">
    <source>
        <dbReference type="SAM" id="Phobius"/>
    </source>
</evidence>
<feature type="coiled-coil region" evidence="1">
    <location>
        <begin position="80"/>
        <end position="132"/>
    </location>
</feature>
<reference evidence="5" key="1">
    <citation type="submission" date="2020-12" db="EMBL/GenBank/DDBJ databases">
        <title>Clostridium thailandense sp. nov., a novel acetogenic bacterium isolated from peat land soil in Thailand.</title>
        <authorList>
            <person name="Chaikitkaew S."/>
            <person name="Birkeland N.K."/>
        </authorList>
    </citation>
    <scope>NUCLEOTIDE SEQUENCE</scope>
    <source>
        <strain evidence="5">PL3</strain>
    </source>
</reference>
<comment type="caution">
    <text evidence="5">The sequence shown here is derived from an EMBL/GenBank/DDBJ whole genome shotgun (WGS) entry which is preliminary data.</text>
</comment>
<feature type="transmembrane region" description="Helical" evidence="2">
    <location>
        <begin position="65"/>
        <end position="84"/>
    </location>
</feature>
<sequence length="615" mass="71337">MFDLIRKKIYSLLKVSTQNKFKYECIKICMVYLITGFLWIYFSDRIASKIASNNKMLIIINTYKGWLYVTITSLIIYLLIDNLLKKVELAEKKLNTSYEELATVNEELEAYVQQLTASEEELRVQYDQIAENEKKLKQSEYNFKKIFEDSSDPIIILGDNKVIDCNLAAIEFLGCSSKKWIIGKEPWKLSPERQPDGENSKEKEAYIFEIASKNGKYKFEWWHKRIDGKSLPVEIMVTSILLNGKKVFHCLMRDISERKQMELRLEYLSYHDQLTGLYNRRFFEKKLKLMDKEINFPLTIIMADVNGLKLVNDSFGHAVGDDLLKKVVEVMLKGCRSNDIVARLSGDEFVILMSKTNAYEAEQIIERIKAIALNENVGSVEISVSFGYETKNNEEEKIQDILKKAEDHMYKKKLFESPSMRGKTIKAIIRTLHEKNKREEEHSHRVSMLCESMGRALSLPEDGIKELKTVGLLHDIGKIAIEENILNKPGKLTDEEWEEIRRHPEIGYRILSTVNDMAEMAEYVLYHHESYNGIGYPKGLKGEEIPLQSRIIAIADAYDAMVSERSYRRALSEEIAIKELTINAGVQFDLELVRIFVEKVLNKNFDNIKINDYNK</sequence>
<evidence type="ECO:0000256" key="1">
    <source>
        <dbReference type="SAM" id="Coils"/>
    </source>
</evidence>
<feature type="domain" description="GGDEF" evidence="3">
    <location>
        <begin position="296"/>
        <end position="431"/>
    </location>
</feature>
<dbReference type="InterPro" id="IPR000160">
    <property type="entry name" value="GGDEF_dom"/>
</dbReference>
<dbReference type="CDD" id="cd00077">
    <property type="entry name" value="HDc"/>
    <property type="match status" value="1"/>
</dbReference>
<dbReference type="RefSeq" id="WP_218323047.1">
    <property type="nucleotide sequence ID" value="NZ_JAEEGC010000146.1"/>
</dbReference>
<feature type="transmembrane region" description="Helical" evidence="2">
    <location>
        <begin position="21"/>
        <end position="42"/>
    </location>
</feature>
<dbReference type="PANTHER" id="PTHR43155:SF2">
    <property type="entry name" value="CYCLIC DI-GMP PHOSPHODIESTERASE PA4108"/>
    <property type="match status" value="1"/>
</dbReference>
<keyword evidence="1" id="KW-0175">Coiled coil</keyword>
<evidence type="ECO:0000259" key="4">
    <source>
        <dbReference type="PROSITE" id="PS51832"/>
    </source>
</evidence>
<dbReference type="SMART" id="SM00267">
    <property type="entry name" value="GGDEF"/>
    <property type="match status" value="1"/>
</dbReference>
<keyword evidence="2" id="KW-0812">Transmembrane</keyword>
<dbReference type="Pfam" id="PF13426">
    <property type="entry name" value="PAS_9"/>
    <property type="match status" value="1"/>
</dbReference>
<protein>
    <submittedName>
        <fullName evidence="5">Diguanylate cyclase</fullName>
    </submittedName>
</protein>
<feature type="domain" description="HD-GYP" evidence="4">
    <location>
        <begin position="417"/>
        <end position="612"/>
    </location>
</feature>
<dbReference type="CDD" id="cd00130">
    <property type="entry name" value="PAS"/>
    <property type="match status" value="1"/>
</dbReference>
<dbReference type="EMBL" id="JAEEGC010000146">
    <property type="protein sequence ID" value="MBV7276002.1"/>
    <property type="molecule type" value="Genomic_DNA"/>
</dbReference>
<organism evidence="5 6">
    <name type="scientific">Clostridium thailandense</name>
    <dbReference type="NCBI Taxonomy" id="2794346"/>
    <lineage>
        <taxon>Bacteria</taxon>
        <taxon>Bacillati</taxon>
        <taxon>Bacillota</taxon>
        <taxon>Clostridia</taxon>
        <taxon>Eubacteriales</taxon>
        <taxon>Clostridiaceae</taxon>
        <taxon>Clostridium</taxon>
    </lineage>
</organism>
<gene>
    <name evidence="5" type="ORF">I6U48_24220</name>
</gene>
<evidence type="ECO:0000259" key="3">
    <source>
        <dbReference type="PROSITE" id="PS50887"/>
    </source>
</evidence>
<dbReference type="AlphaFoldDB" id="A0A949TT28"/>
<dbReference type="InterPro" id="IPR000014">
    <property type="entry name" value="PAS"/>
</dbReference>
<dbReference type="PROSITE" id="PS50887">
    <property type="entry name" value="GGDEF"/>
    <property type="match status" value="1"/>
</dbReference>
<keyword evidence="6" id="KW-1185">Reference proteome</keyword>
<evidence type="ECO:0000313" key="5">
    <source>
        <dbReference type="EMBL" id="MBV7276002.1"/>
    </source>
</evidence>
<evidence type="ECO:0000313" key="6">
    <source>
        <dbReference type="Proteomes" id="UP000694308"/>
    </source>
</evidence>
<dbReference type="PROSITE" id="PS51832">
    <property type="entry name" value="HD_GYP"/>
    <property type="match status" value="1"/>
</dbReference>
<dbReference type="Proteomes" id="UP000694308">
    <property type="component" value="Unassembled WGS sequence"/>
</dbReference>
<accession>A0A949TT28</accession>
<dbReference type="Pfam" id="PF00990">
    <property type="entry name" value="GGDEF"/>
    <property type="match status" value="1"/>
</dbReference>
<dbReference type="CDD" id="cd01949">
    <property type="entry name" value="GGDEF"/>
    <property type="match status" value="1"/>
</dbReference>
<dbReference type="SMART" id="SM00471">
    <property type="entry name" value="HDc"/>
    <property type="match status" value="1"/>
</dbReference>
<dbReference type="PANTHER" id="PTHR43155">
    <property type="entry name" value="CYCLIC DI-GMP PHOSPHODIESTERASE PA4108-RELATED"/>
    <property type="match status" value="1"/>
</dbReference>
<dbReference type="Pfam" id="PF13487">
    <property type="entry name" value="HD_5"/>
    <property type="match status" value="1"/>
</dbReference>
<dbReference type="NCBIfam" id="TIGR00229">
    <property type="entry name" value="sensory_box"/>
    <property type="match status" value="1"/>
</dbReference>
<proteinExistence type="predicted"/>
<dbReference type="NCBIfam" id="TIGR00254">
    <property type="entry name" value="GGDEF"/>
    <property type="match status" value="1"/>
</dbReference>
<dbReference type="InterPro" id="IPR037522">
    <property type="entry name" value="HD_GYP_dom"/>
</dbReference>
<name>A0A949TT28_9CLOT</name>
<dbReference type="InterPro" id="IPR003607">
    <property type="entry name" value="HD/PDEase_dom"/>
</dbReference>
<keyword evidence="2" id="KW-1133">Transmembrane helix</keyword>